<evidence type="ECO:0000259" key="4">
    <source>
        <dbReference type="Pfam" id="PF00082"/>
    </source>
</evidence>
<dbReference type="InterPro" id="IPR036852">
    <property type="entry name" value="Peptidase_S8/S53_dom_sf"/>
</dbReference>
<dbReference type="AlphaFoldDB" id="A0A7J6L0L2"/>
<dbReference type="InterPro" id="IPR000209">
    <property type="entry name" value="Peptidase_S8/S53_dom"/>
</dbReference>
<proteinExistence type="inferred from homology"/>
<dbReference type="EC" id="3.4.21.62" evidence="2"/>
<organism evidence="5 6">
    <name type="scientific">Perkinsus chesapeaki</name>
    <name type="common">Clam parasite</name>
    <name type="synonym">Perkinsus andrewsi</name>
    <dbReference type="NCBI Taxonomy" id="330153"/>
    <lineage>
        <taxon>Eukaryota</taxon>
        <taxon>Sar</taxon>
        <taxon>Alveolata</taxon>
        <taxon>Perkinsozoa</taxon>
        <taxon>Perkinsea</taxon>
        <taxon>Perkinsida</taxon>
        <taxon>Perkinsidae</taxon>
        <taxon>Perkinsus</taxon>
    </lineage>
</organism>
<comment type="caution">
    <text evidence="3">Lacks conserved residue(s) required for the propagation of feature annotation.</text>
</comment>
<evidence type="ECO:0000256" key="3">
    <source>
        <dbReference type="PROSITE-ProRule" id="PRU01240"/>
    </source>
</evidence>
<name>A0A7J6L0L2_PERCH</name>
<comment type="caution">
    <text evidence="5">The sequence shown here is derived from an EMBL/GenBank/DDBJ whole genome shotgun (WGS) entry which is preliminary data.</text>
</comment>
<dbReference type="GO" id="GO:0004252">
    <property type="term" value="F:serine-type endopeptidase activity"/>
    <property type="evidence" value="ECO:0007669"/>
    <property type="project" value="UniProtKB-EC"/>
</dbReference>
<dbReference type="PROSITE" id="PS51892">
    <property type="entry name" value="SUBTILASE"/>
    <property type="match status" value="1"/>
</dbReference>
<dbReference type="Gene3D" id="3.40.50.200">
    <property type="entry name" value="Peptidase S8/S53 domain"/>
    <property type="match status" value="1"/>
</dbReference>
<dbReference type="Proteomes" id="UP000591131">
    <property type="component" value="Unassembled WGS sequence"/>
</dbReference>
<dbReference type="Pfam" id="PF00082">
    <property type="entry name" value="Peptidase_S8"/>
    <property type="match status" value="1"/>
</dbReference>
<dbReference type="SUPFAM" id="SSF52743">
    <property type="entry name" value="Subtilisin-like"/>
    <property type="match status" value="1"/>
</dbReference>
<dbReference type="OrthoDB" id="531541at2759"/>
<evidence type="ECO:0000313" key="5">
    <source>
        <dbReference type="EMBL" id="KAF4652206.1"/>
    </source>
</evidence>
<keyword evidence="6" id="KW-1185">Reference proteome</keyword>
<evidence type="ECO:0000256" key="2">
    <source>
        <dbReference type="ARBA" id="ARBA00023619"/>
    </source>
</evidence>
<comment type="catalytic activity">
    <reaction evidence="1">
        <text>Hydrolysis of proteins with broad specificity for peptide bonds, and a preference for a large uncharged residue in P1. Hydrolyzes peptide amides.</text>
        <dbReference type="EC" id="3.4.21.62"/>
    </reaction>
</comment>
<evidence type="ECO:0000256" key="1">
    <source>
        <dbReference type="ARBA" id="ARBA00023529"/>
    </source>
</evidence>
<sequence>MKAMKVPAAWKVLWNPQRKRGKVTVALCDSGISRHPDLVGNLVPGYNVLDHNTETTDKLGHGTVMAGILGATINNKLAMAGVSDLVNLMPVALGPAAKQQLVLDAFNYVIQHRAERNIKIILMPISFVNPAKKLVDA</sequence>
<accession>A0A7J6L0L2</accession>
<dbReference type="EMBL" id="JAAPAO010000951">
    <property type="protein sequence ID" value="KAF4652206.1"/>
    <property type="molecule type" value="Genomic_DNA"/>
</dbReference>
<comment type="similarity">
    <text evidence="3">Belongs to the peptidase S8 family.</text>
</comment>
<feature type="domain" description="Peptidase S8/S53" evidence="4">
    <location>
        <begin position="22"/>
        <end position="115"/>
    </location>
</feature>
<dbReference type="GO" id="GO:0006508">
    <property type="term" value="P:proteolysis"/>
    <property type="evidence" value="ECO:0007669"/>
    <property type="project" value="InterPro"/>
</dbReference>
<protein>
    <recommendedName>
        <fullName evidence="2">subtilisin</fullName>
        <ecNumber evidence="2">3.4.21.62</ecNumber>
    </recommendedName>
</protein>
<evidence type="ECO:0000313" key="6">
    <source>
        <dbReference type="Proteomes" id="UP000591131"/>
    </source>
</evidence>
<reference evidence="5 6" key="1">
    <citation type="submission" date="2020-04" db="EMBL/GenBank/DDBJ databases">
        <title>Perkinsus chesapeaki whole genome sequence.</title>
        <authorList>
            <person name="Bogema D.R."/>
        </authorList>
    </citation>
    <scope>NUCLEOTIDE SEQUENCE [LARGE SCALE GENOMIC DNA]</scope>
    <source>
        <strain evidence="5">ATCC PRA-425</strain>
    </source>
</reference>
<gene>
    <name evidence="5" type="ORF">FOL47_011222</name>
</gene>